<dbReference type="AlphaFoldDB" id="A0A8T1DF10"/>
<feature type="chain" id="PRO_5036435373" description="Transglutaminase elicitor" evidence="2">
    <location>
        <begin position="25"/>
        <end position="790"/>
    </location>
</feature>
<dbReference type="Proteomes" id="UP000735874">
    <property type="component" value="Unassembled WGS sequence"/>
</dbReference>
<evidence type="ECO:0000256" key="1">
    <source>
        <dbReference type="SAM" id="MobiDB-lite"/>
    </source>
</evidence>
<name>A0A8T1DF10_9STRA</name>
<feature type="compositionally biased region" description="Low complexity" evidence="1">
    <location>
        <begin position="690"/>
        <end position="724"/>
    </location>
</feature>
<proteinExistence type="predicted"/>
<evidence type="ECO:0000256" key="2">
    <source>
        <dbReference type="SAM" id="SignalP"/>
    </source>
</evidence>
<feature type="compositionally biased region" description="Low complexity" evidence="1">
    <location>
        <begin position="598"/>
        <end position="632"/>
    </location>
</feature>
<dbReference type="VEuPathDB" id="FungiDB:PC110_g21953"/>
<feature type="compositionally biased region" description="Polar residues" evidence="1">
    <location>
        <begin position="633"/>
        <end position="643"/>
    </location>
</feature>
<evidence type="ECO:0008006" key="6">
    <source>
        <dbReference type="Google" id="ProtNLM"/>
    </source>
</evidence>
<sequence>MVMIVRSVALGAAIAAASTVLVQAAPLEYNPYTPVELNAPLTASHPAYGAKPNIDCVQPIIPVDPNEAHARSMAVENDVTYRKLRGMEDSAYSDIDDLSSYFGEQLEVGFTVLKEQFPHATAPSTPWPSSYWPTFQDSINHVWKSGEACASEKYAKAYGLDVTDFKDKVSASNGIDSIKNGKSCRTKGDCNGSGECAMRDGASAGICIPSWYGLCHAWAPAALLEQEPKCNVELNGVNFHVFDIKALLTEVYDGAEISTVFTGARFNGPDNAADVDQFGRFTKPARRDLGAGFFHIAISNIMGKHKTSFIMDVAADSEVWNQPVWSYNVQTMEIVDTTEACKKYFGTTSYPFNSGMVHLAYVKTTVTWAVEAYIDGSLVSTGKMGQFAVSNDYEYLLELDADSNIIGGEWVGDSMVDHPDFLWLPTGKPDISTVTSVGLSYADVQELLELSLACNSTTRTSQEASQDGDETTKAPTKSKGDNSGKNDGNNGKGKSGMNAPIPTTEATITPETNSPISTIPTTTNEPTNTPAPTGTEGQTEQTPVPTSPEQQPSTDAPDATTATPTEDTYGTDAPTPAPTGTEGQTEQTPVPTSPEQQPSTDAPDATTATPTEDTYGTDAPTPAPTGTEGQTEQTPVPTSPEQQPSTDAPDATTATPTEDTYGTDAPTPAPTGTEGQTEQTPVPTSPEQQPSTDAPDATTATPTEDTYGTDAPTPAPTGTEGQTEQTPVPTSPEQYIGGGKPSYDGDVYASTNGFSVAHDEGQGVFGPAQVNGEEARFQEQPTFQEHKMCA</sequence>
<feature type="compositionally biased region" description="Polar residues" evidence="1">
    <location>
        <begin position="538"/>
        <end position="551"/>
    </location>
</feature>
<dbReference type="Pfam" id="PF16683">
    <property type="entry name" value="TGase_elicitor"/>
    <property type="match status" value="1"/>
</dbReference>
<accession>A0A8T1DF10</accession>
<dbReference type="GO" id="GO:0016755">
    <property type="term" value="F:aminoacyltransferase activity"/>
    <property type="evidence" value="ECO:0007669"/>
    <property type="project" value="InterPro"/>
</dbReference>
<comment type="caution">
    <text evidence="4">The sequence shown here is derived from an EMBL/GenBank/DDBJ whole genome shotgun (WGS) entry which is preliminary data.</text>
</comment>
<feature type="signal peptide" evidence="2">
    <location>
        <begin position="1"/>
        <end position="24"/>
    </location>
</feature>
<evidence type="ECO:0000313" key="5">
    <source>
        <dbReference type="Proteomes" id="UP000736787"/>
    </source>
</evidence>
<dbReference type="Proteomes" id="UP000736787">
    <property type="component" value="Unassembled WGS sequence"/>
</dbReference>
<dbReference type="Gene3D" id="3.30.40.240">
    <property type="entry name" value="Transglutaminase elicitor, body domain"/>
    <property type="match status" value="1"/>
</dbReference>
<feature type="compositionally biased region" description="Polar residues" evidence="1">
    <location>
        <begin position="587"/>
        <end position="597"/>
    </location>
</feature>
<keyword evidence="2" id="KW-0732">Signal</keyword>
<feature type="compositionally biased region" description="Low complexity" evidence="1">
    <location>
        <begin position="495"/>
        <end position="537"/>
    </location>
</feature>
<evidence type="ECO:0000313" key="3">
    <source>
        <dbReference type="EMBL" id="KAG2857110.1"/>
    </source>
</evidence>
<feature type="compositionally biased region" description="Low complexity" evidence="1">
    <location>
        <begin position="644"/>
        <end position="678"/>
    </location>
</feature>
<gene>
    <name evidence="3" type="ORF">PC113_g10993</name>
    <name evidence="4" type="ORF">PC117_g10643</name>
</gene>
<dbReference type="EMBL" id="RCMK01000262">
    <property type="protein sequence ID" value="KAG2940157.1"/>
    <property type="molecule type" value="Genomic_DNA"/>
</dbReference>
<feature type="compositionally biased region" description="Low complexity" evidence="1">
    <location>
        <begin position="552"/>
        <end position="586"/>
    </location>
</feature>
<reference evidence="4" key="1">
    <citation type="submission" date="2018-10" db="EMBL/GenBank/DDBJ databases">
        <title>Effector identification in a new, highly contiguous assembly of the strawberry crown rot pathogen Phytophthora cactorum.</title>
        <authorList>
            <person name="Armitage A.D."/>
            <person name="Nellist C.F."/>
            <person name="Bates H."/>
            <person name="Vickerstaff R.J."/>
            <person name="Harrison R.J."/>
        </authorList>
    </citation>
    <scope>NUCLEOTIDE SEQUENCE</scope>
    <source>
        <strain evidence="3">15-7</strain>
        <strain evidence="4">4040</strain>
    </source>
</reference>
<dbReference type="InterPro" id="IPR032048">
    <property type="entry name" value="TGase_elicitor"/>
</dbReference>
<feature type="compositionally biased region" description="Polar residues" evidence="1">
    <location>
        <begin position="679"/>
        <end position="689"/>
    </location>
</feature>
<feature type="region of interest" description="Disordered" evidence="1">
    <location>
        <begin position="458"/>
        <end position="753"/>
    </location>
</feature>
<organism evidence="4 5">
    <name type="scientific">Phytophthora cactorum</name>
    <dbReference type="NCBI Taxonomy" id="29920"/>
    <lineage>
        <taxon>Eukaryota</taxon>
        <taxon>Sar</taxon>
        <taxon>Stramenopiles</taxon>
        <taxon>Oomycota</taxon>
        <taxon>Peronosporomycetes</taxon>
        <taxon>Peronosporales</taxon>
        <taxon>Peronosporaceae</taxon>
        <taxon>Phytophthora</taxon>
    </lineage>
</organism>
<dbReference type="EMBL" id="RCMG01000304">
    <property type="protein sequence ID" value="KAG2857110.1"/>
    <property type="molecule type" value="Genomic_DNA"/>
</dbReference>
<protein>
    <recommendedName>
        <fullName evidence="6">Transglutaminase elicitor</fullName>
    </recommendedName>
</protein>
<evidence type="ECO:0000313" key="4">
    <source>
        <dbReference type="EMBL" id="KAG2940157.1"/>
    </source>
</evidence>